<protein>
    <submittedName>
        <fullName evidence="1">Uncharacterized protein</fullName>
    </submittedName>
</protein>
<dbReference type="Proteomes" id="UP000298390">
    <property type="component" value="Unassembled WGS sequence"/>
</dbReference>
<comment type="caution">
    <text evidence="1">The sequence shown here is derived from an EMBL/GenBank/DDBJ whole genome shotgun (WGS) entry which is preliminary data.</text>
</comment>
<dbReference type="EMBL" id="SEKV01001336">
    <property type="protein sequence ID" value="TFY50895.1"/>
    <property type="molecule type" value="Genomic_DNA"/>
</dbReference>
<dbReference type="AlphaFoldDB" id="A0A4Y9XLF6"/>
<organism evidence="1 2">
    <name type="scientific">Rhodofomes roseus</name>
    <dbReference type="NCBI Taxonomy" id="34475"/>
    <lineage>
        <taxon>Eukaryota</taxon>
        <taxon>Fungi</taxon>
        <taxon>Dikarya</taxon>
        <taxon>Basidiomycota</taxon>
        <taxon>Agaricomycotina</taxon>
        <taxon>Agaricomycetes</taxon>
        <taxon>Polyporales</taxon>
        <taxon>Rhodofomes</taxon>
    </lineage>
</organism>
<reference evidence="1 2" key="1">
    <citation type="submission" date="2019-01" db="EMBL/GenBank/DDBJ databases">
        <title>Genome sequencing of the rare red list fungi Fomitopsis rosea.</title>
        <authorList>
            <person name="Buettner E."/>
            <person name="Kellner H."/>
        </authorList>
    </citation>
    <scope>NUCLEOTIDE SEQUENCE [LARGE SCALE GENOMIC DNA]</scope>
    <source>
        <strain evidence="1 2">DSM 105464</strain>
    </source>
</reference>
<sequence>MRRRFLALEQRLERTTTANAALQHDMQKLLEQDAVRRSERKQLGGLIAETKNIMEEVRRAGDRRESEQRMLNDKLVRGVQELKSLVERTEAAAEERHLVGTNLKFRWPGLKKP</sequence>
<accession>A0A4Y9XLF6</accession>
<gene>
    <name evidence="1" type="ORF">EVJ58_g10843</name>
</gene>
<evidence type="ECO:0000313" key="2">
    <source>
        <dbReference type="Proteomes" id="UP000298390"/>
    </source>
</evidence>
<evidence type="ECO:0000313" key="1">
    <source>
        <dbReference type="EMBL" id="TFY50895.1"/>
    </source>
</evidence>
<proteinExistence type="predicted"/>
<name>A0A4Y9XLF6_9APHY</name>